<dbReference type="Pfam" id="PF07943">
    <property type="entry name" value="PBP5_C"/>
    <property type="match status" value="1"/>
</dbReference>
<name>A0A4Y6UA28_9PROT</name>
<evidence type="ECO:0000256" key="6">
    <source>
        <dbReference type="ARBA" id="ARBA00022670"/>
    </source>
</evidence>
<feature type="active site" evidence="13">
    <location>
        <position position="137"/>
    </location>
</feature>
<dbReference type="PRINTS" id="PR00725">
    <property type="entry name" value="DADACBPTASE1"/>
</dbReference>
<evidence type="ECO:0000256" key="1">
    <source>
        <dbReference type="ARBA" id="ARBA00003217"/>
    </source>
</evidence>
<dbReference type="GO" id="GO:0071555">
    <property type="term" value="P:cell wall organization"/>
    <property type="evidence" value="ECO:0007669"/>
    <property type="project" value="UniProtKB-KW"/>
</dbReference>
<keyword evidence="7" id="KW-0732">Signal</keyword>
<keyword evidence="10" id="KW-0573">Peptidoglycan synthesis</keyword>
<evidence type="ECO:0000256" key="7">
    <source>
        <dbReference type="ARBA" id="ARBA00022729"/>
    </source>
</evidence>
<accession>A0A4Y6UA28</accession>
<dbReference type="GO" id="GO:0008360">
    <property type="term" value="P:regulation of cell shape"/>
    <property type="evidence" value="ECO:0007669"/>
    <property type="project" value="UniProtKB-KW"/>
</dbReference>
<evidence type="ECO:0000256" key="12">
    <source>
        <dbReference type="ARBA" id="ARBA00034000"/>
    </source>
</evidence>
<keyword evidence="5 17" id="KW-0121">Carboxypeptidase</keyword>
<protein>
    <recommendedName>
        <fullName evidence="4">serine-type D-Ala-D-Ala carboxypeptidase</fullName>
        <ecNumber evidence="4">3.4.16.4</ecNumber>
    </recommendedName>
</protein>
<dbReference type="InterPro" id="IPR001967">
    <property type="entry name" value="Peptidase_S11_N"/>
</dbReference>
<evidence type="ECO:0000256" key="5">
    <source>
        <dbReference type="ARBA" id="ARBA00022645"/>
    </source>
</evidence>
<evidence type="ECO:0000256" key="13">
    <source>
        <dbReference type="PIRSR" id="PIRSR618044-1"/>
    </source>
</evidence>
<keyword evidence="6" id="KW-0645">Protease</keyword>
<evidence type="ECO:0000256" key="4">
    <source>
        <dbReference type="ARBA" id="ARBA00012448"/>
    </source>
</evidence>
<dbReference type="EC" id="3.4.16.4" evidence="4"/>
<feature type="domain" description="Peptidase S11 D-Ala-D-Ala carboxypeptidase A C-terminal" evidence="16">
    <location>
        <begin position="293"/>
        <end position="384"/>
    </location>
</feature>
<dbReference type="Proteomes" id="UP000318709">
    <property type="component" value="Chromosome"/>
</dbReference>
<dbReference type="InterPro" id="IPR012338">
    <property type="entry name" value="Beta-lactam/transpept-like"/>
</dbReference>
<evidence type="ECO:0000259" key="16">
    <source>
        <dbReference type="SMART" id="SM00936"/>
    </source>
</evidence>
<feature type="active site" description="Proton acceptor" evidence="13">
    <location>
        <position position="80"/>
    </location>
</feature>
<dbReference type="RefSeq" id="WP_141443955.1">
    <property type="nucleotide sequence ID" value="NZ_CP038231.1"/>
</dbReference>
<dbReference type="InterPro" id="IPR037167">
    <property type="entry name" value="Peptidase_S11_C_sf"/>
</dbReference>
<dbReference type="InterPro" id="IPR012907">
    <property type="entry name" value="Peptidase_S11_C"/>
</dbReference>
<sequence length="399" mass="42559">MLGSALLVGAPGQALARPHRRGKGKGASTAAGAGSLDVATTPLGTMPTSARWAYIVDNNTGTVLLEKNANERMPPSSLTKMMTAYVVFTFLAAGRLSLDQSLPVSDRAWRLQGSKMFVPQGGSVKVSDLIQGMVVQSGNDACIVLAEGIAGSEERFAALMNQAAQRLGMNDTHFVNATGLPSPEHYMSARDISVLARALLHDFPQYYHFFGEKEFTFNGITQGNRNVLVLKDQADGFKTGHTDAGGFGLCASSERPNGQGGKSRMIMVINGTPSTNARAHEGERLMSWAFANFSDVPLAQKNRPVVPAAPVWMGTRPTVPLEPGVDYSATLPADWRGMVSLKAHYDSPLVAPLTAGQPCGSMDIFIKGQLVKTVPLVAAEDVPRAGLLERAMRRLRGHG</sequence>
<dbReference type="GO" id="GO:0009002">
    <property type="term" value="F:serine-type D-Ala-D-Ala carboxypeptidase activity"/>
    <property type="evidence" value="ECO:0007669"/>
    <property type="project" value="UniProtKB-EC"/>
</dbReference>
<organism evidence="17 18">
    <name type="scientific">Formicincola oecophyllae</name>
    <dbReference type="NCBI Taxonomy" id="2558361"/>
    <lineage>
        <taxon>Bacteria</taxon>
        <taxon>Pseudomonadati</taxon>
        <taxon>Pseudomonadota</taxon>
        <taxon>Alphaproteobacteria</taxon>
        <taxon>Acetobacterales</taxon>
        <taxon>Acetobacteraceae</taxon>
        <taxon>Formicincola</taxon>
    </lineage>
</organism>
<keyword evidence="18" id="KW-1185">Reference proteome</keyword>
<proteinExistence type="inferred from homology"/>
<evidence type="ECO:0000313" key="18">
    <source>
        <dbReference type="Proteomes" id="UP000318709"/>
    </source>
</evidence>
<dbReference type="SUPFAM" id="SSF56601">
    <property type="entry name" value="beta-lactamase/transpeptidase-like"/>
    <property type="match status" value="1"/>
</dbReference>
<dbReference type="GO" id="GO:0009252">
    <property type="term" value="P:peptidoglycan biosynthetic process"/>
    <property type="evidence" value="ECO:0007669"/>
    <property type="project" value="UniProtKB-UniPathway"/>
</dbReference>
<comment type="function">
    <text evidence="1">Removes C-terminal D-alanyl residues from sugar-peptide cell wall precursors.</text>
</comment>
<dbReference type="InterPro" id="IPR015956">
    <property type="entry name" value="Peniciliin-bd_prot_C_sf"/>
</dbReference>
<evidence type="ECO:0000256" key="2">
    <source>
        <dbReference type="ARBA" id="ARBA00004752"/>
    </source>
</evidence>
<dbReference type="Pfam" id="PF00768">
    <property type="entry name" value="Peptidase_S11"/>
    <property type="match status" value="1"/>
</dbReference>
<dbReference type="KEGG" id="swf:E3E12_00500"/>
<evidence type="ECO:0000256" key="3">
    <source>
        <dbReference type="ARBA" id="ARBA00007164"/>
    </source>
</evidence>
<feature type="binding site" evidence="14">
    <location>
        <position position="238"/>
    </location>
    <ligand>
        <name>substrate</name>
    </ligand>
</feature>
<dbReference type="SUPFAM" id="SSF69189">
    <property type="entry name" value="Penicillin-binding protein associated domain"/>
    <property type="match status" value="1"/>
</dbReference>
<evidence type="ECO:0000256" key="14">
    <source>
        <dbReference type="PIRSR" id="PIRSR618044-2"/>
    </source>
</evidence>
<dbReference type="PANTHER" id="PTHR21581">
    <property type="entry name" value="D-ALANYL-D-ALANINE CARBOXYPEPTIDASE"/>
    <property type="match status" value="1"/>
</dbReference>
<evidence type="ECO:0000256" key="9">
    <source>
        <dbReference type="ARBA" id="ARBA00022960"/>
    </source>
</evidence>
<dbReference type="Gene3D" id="2.60.410.10">
    <property type="entry name" value="D-Ala-D-Ala carboxypeptidase, C-terminal domain"/>
    <property type="match status" value="1"/>
</dbReference>
<feature type="active site" description="Acyl-ester intermediate" evidence="13">
    <location>
        <position position="77"/>
    </location>
</feature>
<comment type="similarity">
    <text evidence="3 15">Belongs to the peptidase S11 family.</text>
</comment>
<dbReference type="EMBL" id="CP038231">
    <property type="protein sequence ID" value="QDH14252.1"/>
    <property type="molecule type" value="Genomic_DNA"/>
</dbReference>
<dbReference type="AlphaFoldDB" id="A0A4Y6UA28"/>
<dbReference type="InterPro" id="IPR018044">
    <property type="entry name" value="Peptidase_S11"/>
</dbReference>
<comment type="pathway">
    <text evidence="2">Cell wall biogenesis; peptidoglycan biosynthesis.</text>
</comment>
<keyword evidence="8" id="KW-0378">Hydrolase</keyword>
<evidence type="ECO:0000256" key="8">
    <source>
        <dbReference type="ARBA" id="ARBA00022801"/>
    </source>
</evidence>
<evidence type="ECO:0000256" key="11">
    <source>
        <dbReference type="ARBA" id="ARBA00023316"/>
    </source>
</evidence>
<reference evidence="17 18" key="1">
    <citation type="submission" date="2019-03" db="EMBL/GenBank/DDBJ databases">
        <title>The complete genome sequence of Swingsia_sp. F3b2 LMG30590(T).</title>
        <authorList>
            <person name="Chua K.-O."/>
            <person name="Chan K.-G."/>
            <person name="See-Too W.-S."/>
        </authorList>
    </citation>
    <scope>NUCLEOTIDE SEQUENCE [LARGE SCALE GENOMIC DNA]</scope>
    <source>
        <strain evidence="17 18">F3b2</strain>
    </source>
</reference>
<keyword evidence="9" id="KW-0133">Cell shape</keyword>
<dbReference type="Gene3D" id="3.40.710.10">
    <property type="entry name" value="DD-peptidase/beta-lactamase superfamily"/>
    <property type="match status" value="1"/>
</dbReference>
<dbReference type="PANTHER" id="PTHR21581:SF6">
    <property type="entry name" value="TRAFFICKING PROTEIN PARTICLE COMPLEX SUBUNIT 12"/>
    <property type="match status" value="1"/>
</dbReference>
<evidence type="ECO:0000256" key="10">
    <source>
        <dbReference type="ARBA" id="ARBA00022984"/>
    </source>
</evidence>
<evidence type="ECO:0000256" key="15">
    <source>
        <dbReference type="RuleBase" id="RU004016"/>
    </source>
</evidence>
<evidence type="ECO:0000313" key="17">
    <source>
        <dbReference type="EMBL" id="QDH14252.1"/>
    </source>
</evidence>
<dbReference type="GO" id="GO:0006508">
    <property type="term" value="P:proteolysis"/>
    <property type="evidence" value="ECO:0007669"/>
    <property type="project" value="UniProtKB-KW"/>
</dbReference>
<dbReference type="UniPathway" id="UPA00219"/>
<dbReference type="SMART" id="SM00936">
    <property type="entry name" value="PBP5_C"/>
    <property type="match status" value="1"/>
</dbReference>
<dbReference type="OrthoDB" id="9795979at2"/>
<gene>
    <name evidence="17" type="ORF">E3E12_00500</name>
</gene>
<comment type="catalytic activity">
    <reaction evidence="12">
        <text>Preferential cleavage: (Ac)2-L-Lys-D-Ala-|-D-Ala. Also transpeptidation of peptidyl-alanyl moieties that are N-acyl substituents of D-alanine.</text>
        <dbReference type="EC" id="3.4.16.4"/>
    </reaction>
</comment>
<keyword evidence="11" id="KW-0961">Cell wall biogenesis/degradation</keyword>